<organism evidence="2 3">
    <name type="scientific">Aedes albopictus</name>
    <name type="common">Asian tiger mosquito</name>
    <name type="synonym">Stegomyia albopicta</name>
    <dbReference type="NCBI Taxonomy" id="7160"/>
    <lineage>
        <taxon>Eukaryota</taxon>
        <taxon>Metazoa</taxon>
        <taxon>Ecdysozoa</taxon>
        <taxon>Arthropoda</taxon>
        <taxon>Hexapoda</taxon>
        <taxon>Insecta</taxon>
        <taxon>Pterygota</taxon>
        <taxon>Neoptera</taxon>
        <taxon>Endopterygota</taxon>
        <taxon>Diptera</taxon>
        <taxon>Nematocera</taxon>
        <taxon>Culicoidea</taxon>
        <taxon>Culicidae</taxon>
        <taxon>Culicinae</taxon>
        <taxon>Aedini</taxon>
        <taxon>Aedes</taxon>
        <taxon>Stegomyia</taxon>
    </lineage>
</organism>
<dbReference type="Proteomes" id="UP000069940">
    <property type="component" value="Unassembled WGS sequence"/>
</dbReference>
<evidence type="ECO:0000313" key="3">
    <source>
        <dbReference type="Proteomes" id="UP000069940"/>
    </source>
</evidence>
<feature type="compositionally biased region" description="Polar residues" evidence="1">
    <location>
        <begin position="246"/>
        <end position="255"/>
    </location>
</feature>
<feature type="compositionally biased region" description="Basic and acidic residues" evidence="1">
    <location>
        <begin position="256"/>
        <end position="268"/>
    </location>
</feature>
<evidence type="ECO:0000256" key="1">
    <source>
        <dbReference type="SAM" id="MobiDB-lite"/>
    </source>
</evidence>
<reference evidence="2" key="2">
    <citation type="submission" date="2025-05" db="UniProtKB">
        <authorList>
            <consortium name="EnsemblMetazoa"/>
        </authorList>
    </citation>
    <scope>IDENTIFICATION</scope>
    <source>
        <strain evidence="2">Foshan</strain>
    </source>
</reference>
<evidence type="ECO:0000313" key="2">
    <source>
        <dbReference type="EnsemblMetazoa" id="AALFPA23_009290.P12766"/>
    </source>
</evidence>
<dbReference type="EnsemblMetazoa" id="AALFPA23_009290.R12766">
    <property type="protein sequence ID" value="AALFPA23_009290.P12766"/>
    <property type="gene ID" value="AALFPA23_009290"/>
</dbReference>
<keyword evidence="3" id="KW-1185">Reference proteome</keyword>
<sequence>MVVDCRGYRVCCHQRLQQETERDFNCRMRTKFVQTLADCQLELKGLKTRYEFEKAKPSEDDDDEEEADDEFIDVTGDDSSTEVQRKIIPNLEQPPSKIYYDNIEKESSDGGFFDRDDLEDEDEKNDLIIDCKLNQGETGEKKTDSGICGNPKTPTAEPELVFNFTVVDTQLIYNEGGGSKSTNSSNLRCGVGDGPVVSITIPPPSRASPVQEKHSLLAAKLKEVRIHPYARIPPTLSNRPKRIDEYSSSLPTSSPVRRDGLHRIHQRSEPIGSRYRPSAFSPPAKVHVVPQSVHLQASMRPSTKLIPLSPTQLPPHQILRKPPKKLYRQLPQVQQLAPYPPFNQFNSKVQPPTDKNHQHPQRLLISPEVPKSPRYLPPQFGFGSSVLNNLYDPERPLDFSKNSLLCQYENMLKCPQQQQIHQGHSILRSMPLPTPPKPPKSACRPKVVPLKQHPTLYRIHHPRTHPANEPLSPSTKQLPVPPEPPLIVTESFRQHMNMEIEKFFSRRQSEICQALRLFANEAISLDDLFRRLEHFQVRFSRDYNGLAWTMVERYGYRMRRGAQPTQPTAYRFKEPPQSFAEYFRSLKDSLRPHVPEETLNIYRLVVGSLLEQFRDSLEDFLSRNLH</sequence>
<name>A0ABM1YHV3_AEDAL</name>
<feature type="region of interest" description="Disordered" evidence="1">
    <location>
        <begin position="232"/>
        <end position="279"/>
    </location>
</feature>
<proteinExistence type="predicted"/>
<accession>A0ABM1YHV3</accession>
<dbReference type="RefSeq" id="XP_019527100.3">
    <property type="nucleotide sequence ID" value="XM_019671555.3"/>
</dbReference>
<reference evidence="3" key="1">
    <citation type="journal article" date="2015" name="Proc. Natl. Acad. Sci. U.S.A.">
        <title>Genome sequence of the Asian Tiger mosquito, Aedes albopictus, reveals insights into its biology, genetics, and evolution.</title>
        <authorList>
            <person name="Chen X.G."/>
            <person name="Jiang X."/>
            <person name="Gu J."/>
            <person name="Xu M."/>
            <person name="Wu Y."/>
            <person name="Deng Y."/>
            <person name="Zhang C."/>
            <person name="Bonizzoni M."/>
            <person name="Dermauw W."/>
            <person name="Vontas J."/>
            <person name="Armbruster P."/>
            <person name="Huang X."/>
            <person name="Yang Y."/>
            <person name="Zhang H."/>
            <person name="He W."/>
            <person name="Peng H."/>
            <person name="Liu Y."/>
            <person name="Wu K."/>
            <person name="Chen J."/>
            <person name="Lirakis M."/>
            <person name="Topalis P."/>
            <person name="Van Leeuwen T."/>
            <person name="Hall A.B."/>
            <person name="Jiang X."/>
            <person name="Thorpe C."/>
            <person name="Mueller R.L."/>
            <person name="Sun C."/>
            <person name="Waterhouse R.M."/>
            <person name="Yan G."/>
            <person name="Tu Z.J."/>
            <person name="Fang X."/>
            <person name="James A.A."/>
        </authorList>
    </citation>
    <scope>NUCLEOTIDE SEQUENCE [LARGE SCALE GENOMIC DNA]</scope>
    <source>
        <strain evidence="3">Foshan</strain>
    </source>
</reference>
<dbReference type="GeneID" id="109399110"/>
<protein>
    <submittedName>
        <fullName evidence="2">Uncharacterized protein</fullName>
    </submittedName>
</protein>